<comment type="caution">
    <text evidence="2">The sequence shown here is derived from an EMBL/GenBank/DDBJ whole genome shotgun (WGS) entry which is preliminary data.</text>
</comment>
<protein>
    <recommendedName>
        <fullName evidence="1">Transposase IS204/IS1001/IS1096/IS1165 DDE domain-containing protein</fullName>
    </recommendedName>
</protein>
<dbReference type="EMBL" id="DSYK01000487">
    <property type="protein sequence ID" value="HGS22189.1"/>
    <property type="molecule type" value="Genomic_DNA"/>
</dbReference>
<feature type="domain" description="Transposase IS204/IS1001/IS1096/IS1165 DDE" evidence="1">
    <location>
        <begin position="30"/>
        <end position="129"/>
    </location>
</feature>
<dbReference type="AlphaFoldDB" id="A0A7C4PME9"/>
<evidence type="ECO:0000259" key="1">
    <source>
        <dbReference type="Pfam" id="PF01610"/>
    </source>
</evidence>
<gene>
    <name evidence="2" type="ORF">ENT37_10005</name>
</gene>
<evidence type="ECO:0000313" key="2">
    <source>
        <dbReference type="EMBL" id="HGS22189.1"/>
    </source>
</evidence>
<organism evidence="2">
    <name type="scientific">Anaerolinea thermolimosa</name>
    <dbReference type="NCBI Taxonomy" id="229919"/>
    <lineage>
        <taxon>Bacteria</taxon>
        <taxon>Bacillati</taxon>
        <taxon>Chloroflexota</taxon>
        <taxon>Anaerolineae</taxon>
        <taxon>Anaerolineales</taxon>
        <taxon>Anaerolineaceae</taxon>
        <taxon>Anaerolinea</taxon>
    </lineage>
</organism>
<accession>A0A7C4PME9</accession>
<dbReference type="PANTHER" id="PTHR33498">
    <property type="entry name" value="TRANSPOSASE FOR INSERTION SEQUENCE ELEMENT IS1557"/>
    <property type="match status" value="1"/>
</dbReference>
<proteinExistence type="predicted"/>
<sequence length="158" mass="17948">MNPLQRRLPLAQRRDVGAAQVSRGFVADYQQVLRRLFGYSPDLKRAYVLQQQLTAIFDRPLTQIKAKHRLAAWIQQVRQSGLTCFDAFLKTLATWWEAITAFFVARANSGFIEGLNNKLKVLKRRCYGLFILSTGFNASSSTWKATAGSASLDHQIWP</sequence>
<dbReference type="PANTHER" id="PTHR33498:SF1">
    <property type="entry name" value="TRANSPOSASE FOR INSERTION SEQUENCE ELEMENT IS1557"/>
    <property type="match status" value="1"/>
</dbReference>
<dbReference type="InterPro" id="IPR002560">
    <property type="entry name" value="Transposase_DDE"/>
</dbReference>
<name>A0A7C4PME9_9CHLR</name>
<dbReference type="Pfam" id="PF01610">
    <property type="entry name" value="DDE_Tnp_ISL3"/>
    <property type="match status" value="1"/>
</dbReference>
<dbReference type="InterPro" id="IPR047951">
    <property type="entry name" value="Transpos_ISL3"/>
</dbReference>
<reference evidence="2" key="1">
    <citation type="journal article" date="2020" name="mSystems">
        <title>Genome- and Community-Level Interaction Insights into Carbon Utilization and Element Cycling Functions of Hydrothermarchaeota in Hydrothermal Sediment.</title>
        <authorList>
            <person name="Zhou Z."/>
            <person name="Liu Y."/>
            <person name="Xu W."/>
            <person name="Pan J."/>
            <person name="Luo Z.H."/>
            <person name="Li M."/>
        </authorList>
    </citation>
    <scope>NUCLEOTIDE SEQUENCE [LARGE SCALE GENOMIC DNA]</scope>
    <source>
        <strain evidence="2">SpSt-573</strain>
    </source>
</reference>